<evidence type="ECO:0000256" key="3">
    <source>
        <dbReference type="SAM" id="Phobius"/>
    </source>
</evidence>
<feature type="compositionally biased region" description="Basic and acidic residues" evidence="2">
    <location>
        <begin position="797"/>
        <end position="809"/>
    </location>
</feature>
<feature type="coiled-coil region" evidence="1">
    <location>
        <begin position="723"/>
        <end position="774"/>
    </location>
</feature>
<keyword evidence="1" id="KW-0175">Coiled coil</keyword>
<keyword evidence="3" id="KW-0812">Transmembrane</keyword>
<gene>
    <name evidence="4" type="ORF">CAL65_22445</name>
</gene>
<keyword evidence="3" id="KW-0472">Membrane</keyword>
<evidence type="ECO:0000256" key="2">
    <source>
        <dbReference type="SAM" id="MobiDB-lite"/>
    </source>
</evidence>
<keyword evidence="5" id="KW-1185">Reference proteome</keyword>
<evidence type="ECO:0000313" key="5">
    <source>
        <dbReference type="Proteomes" id="UP000256763"/>
    </source>
</evidence>
<feature type="region of interest" description="Disordered" evidence="2">
    <location>
        <begin position="1604"/>
        <end position="1626"/>
    </location>
</feature>
<feature type="compositionally biased region" description="Polar residues" evidence="2">
    <location>
        <begin position="851"/>
        <end position="862"/>
    </location>
</feature>
<feature type="transmembrane region" description="Helical" evidence="3">
    <location>
        <begin position="1267"/>
        <end position="1291"/>
    </location>
</feature>
<feature type="region of interest" description="Disordered" evidence="2">
    <location>
        <begin position="794"/>
        <end position="815"/>
    </location>
</feature>
<dbReference type="RefSeq" id="WP_116348624.1">
    <property type="nucleotide sequence ID" value="NZ_NFZW01000053.1"/>
</dbReference>
<reference evidence="5" key="1">
    <citation type="submission" date="2017-05" db="EMBL/GenBank/DDBJ databases">
        <authorList>
            <person name="Sharma S."/>
            <person name="Sidhu C."/>
            <person name="Pinnaka A.K."/>
        </authorList>
    </citation>
    <scope>NUCLEOTIDE SEQUENCE [LARGE SCALE GENOMIC DNA]</scope>
    <source>
        <strain evidence="5">AK93</strain>
    </source>
</reference>
<accession>A0A3E0WI29</accession>
<proteinExistence type="predicted"/>
<comment type="caution">
    <text evidence="4">The sequence shown here is derived from an EMBL/GenBank/DDBJ whole genome shotgun (WGS) entry which is preliminary data.</text>
</comment>
<sequence>MFNTYSVISSGENDEEVLARGLLDRVDTRLAEAGLACTASVFDQLPARESYRLWLAPVDPQADYDEAAQQRLGLLGELQGHYPIPLGDIAAHHRDEALECELETLKCLPVTANAAGELIPLRDGWLYIFRNGCIWRELQVLAESTQFQEVNLIAQQGRDARTPSVYPQDGVLQLPVSLGGEEIDYHFAFSPVQWPWDYLLTLSADIGADRRFDPACGAAARGVTINAARQAERLQKIALADYRFDAIEPEQLGASADTASAGAPPTVDELYGDYGYKVPLRSALARFPEQLAALADFAERLGNRPLLVLADPIGVAEELAAKHQADWVIANHTVKTATGLPDDSKPEEHESEAAYRAHLWRQDQRSHRFNTANFLYQLLFANAELEQAVERECSREQAEQLAKWRGLINQTALERDLRVPAVAQCYLNLINSRPRLVEWLLKEGPLSFTAAFDDYAALHGEAMPQRYELLQRLLLRLDANPEVYDKWIAGENGESEGKADELHVDCGQEYCLQLLGVHEGKPPLPITRYLLPGYEPGADAEYVSALRAEAIPPGEPGFDPTPLLEATAHTSSPGLPELARRVLQGWTALLGQAENVQTHLAHSRYNNEREAFHQAREALAQAEAGQRQAADWAQATEQARRVVESREAERERARLEANYRQTQAHTAAAQAEYDAYRALVDEQTTQHLLYKREVERYGAAEAEARGRYTPLRQEYLRLEYPAAQELKRYIEAYRRLAHSLEALDDSYLALDRRIADLDAEIRQADIDHRLAQQERTAARDDLMGKLGRYHGRKRRGERWEVAQRQERETRLRRHQLRQRRQADRYLLSTLDQAYADAGLERPQPGRRRSPSEVTASAEQVSGGNTGRASLGAHHARMLRMVNVSALRFDQFPLATAHGMVPPGVQPIVANELQAELKQRYPAWANADPRAVAEARTEHLAGALAEGVATQGRGLFGELRQSLASTHVATGLIASERPLPRAASVGELLDIIAQQEAPYRDTERVLAHYLDYLEEAISFEGPSARQASVQRNRIGKQLERVAADIEHAADGKAVATRGYLESAVSLAIAETRAKHGKADLLAAQATEADARQAWQAAEDERVHRITDAQQAHTAQEAANRTLAEAKANAPAELRHRPGGILPHQARLLVQRLNRNFSLPQARNLGLLLPLSAVEVLNFRSAWESARDNLSVATGLVAASAVLDSVAMTMQWLQAARIAAAGLNQALVLEVANEAWKNFRTYGVYTIDTDGLSAGEKAAKNAVFRTAHVLLYTSAFTSFASAFSAVVMTMDAWHQWRRGHRAGAAIRGGQVVSLTALAYADAGYALRWLGTQVAGRSAWLGLAFLRFLFWGGLVVTLALEILFYLMRQTVQEYYLNNTPWGAASYRDMRHWLQDSGLMYRDIIGVFALWPQLTAPAWSMGNPNEGLKELQIFLPQFSEASVAELDWEHLYHYSEEQHVFTAGSYEDLKRFIEPDSRHTEPGLHLILGGTRVQAYAGRVQLAHGTVAERVPRWFAGLYQGAKAGQGLAATAEVARRDGGLRITLRLPVEALPHRGYHHFMLKLRYWPLGADHRFGMNEIPISFPYPEAGAAAPTDWLTLYAPSAYKVRSPAPGAGERRRREEERPGGAC</sequence>
<feature type="transmembrane region" description="Helical" evidence="3">
    <location>
        <begin position="1336"/>
        <end position="1363"/>
    </location>
</feature>
<dbReference type="EMBL" id="NFZW01000053">
    <property type="protein sequence ID" value="RFA31525.1"/>
    <property type="molecule type" value="Genomic_DNA"/>
</dbReference>
<feature type="coiled-coil region" evidence="1">
    <location>
        <begin position="645"/>
        <end position="672"/>
    </location>
</feature>
<keyword evidence="3" id="KW-1133">Transmembrane helix</keyword>
<feature type="compositionally biased region" description="Basic and acidic residues" evidence="2">
    <location>
        <begin position="1612"/>
        <end position="1626"/>
    </location>
</feature>
<evidence type="ECO:0000313" key="4">
    <source>
        <dbReference type="EMBL" id="RFA31525.1"/>
    </source>
</evidence>
<dbReference type="Proteomes" id="UP000256763">
    <property type="component" value="Unassembled WGS sequence"/>
</dbReference>
<organism evidence="4 5">
    <name type="scientific">Alkalilimnicola ehrlichii</name>
    <dbReference type="NCBI Taxonomy" id="351052"/>
    <lineage>
        <taxon>Bacteria</taxon>
        <taxon>Pseudomonadati</taxon>
        <taxon>Pseudomonadota</taxon>
        <taxon>Gammaproteobacteria</taxon>
        <taxon>Chromatiales</taxon>
        <taxon>Ectothiorhodospiraceae</taxon>
        <taxon>Alkalilimnicola</taxon>
    </lineage>
</organism>
<evidence type="ECO:0000256" key="1">
    <source>
        <dbReference type="SAM" id="Coils"/>
    </source>
</evidence>
<protein>
    <submittedName>
        <fullName evidence="4">Uncharacterized protein</fullName>
    </submittedName>
</protein>
<feature type="region of interest" description="Disordered" evidence="2">
    <location>
        <begin position="836"/>
        <end position="869"/>
    </location>
</feature>
<dbReference type="CDD" id="cd20705">
    <property type="entry name" value="MIX_I"/>
    <property type="match status" value="1"/>
</dbReference>
<name>A0A3E0WI29_9GAMM</name>